<dbReference type="Pfam" id="PF14903">
    <property type="entry name" value="WG_beta_rep"/>
    <property type="match status" value="5"/>
</dbReference>
<evidence type="ECO:0000313" key="3">
    <source>
        <dbReference type="Proteomes" id="UP000245466"/>
    </source>
</evidence>
<comment type="caution">
    <text evidence="2">The sequence shown here is derived from an EMBL/GenBank/DDBJ whole genome shotgun (WGS) entry which is preliminary data.</text>
</comment>
<gene>
    <name evidence="2" type="ORF">C8E01_106268</name>
</gene>
<reference evidence="2 3" key="1">
    <citation type="submission" date="2018-04" db="EMBL/GenBank/DDBJ databases">
        <title>Genomic Encyclopedia of Type Strains, Phase IV (KMG-IV): sequencing the most valuable type-strain genomes for metagenomic binning, comparative biology and taxonomic classification.</title>
        <authorList>
            <person name="Goeker M."/>
        </authorList>
    </citation>
    <scope>NUCLEOTIDE SEQUENCE [LARGE SCALE GENOMIC DNA]</scope>
    <source>
        <strain evidence="2 3">DSM 100231</strain>
    </source>
</reference>
<dbReference type="AlphaFoldDB" id="A0A2U1AWW7"/>
<dbReference type="OrthoDB" id="2485468at2"/>
<name>A0A2U1AWW7_9BACT</name>
<dbReference type="EMBL" id="QEKI01000006">
    <property type="protein sequence ID" value="PVY40926.1"/>
    <property type="molecule type" value="Genomic_DNA"/>
</dbReference>
<dbReference type="RefSeq" id="WP_116543653.1">
    <property type="nucleotide sequence ID" value="NZ_QEKI01000006.1"/>
</dbReference>
<protein>
    <submittedName>
        <fullName evidence="2">WG repeat protein</fullName>
    </submittedName>
</protein>
<evidence type="ECO:0000313" key="2">
    <source>
        <dbReference type="EMBL" id="PVY40926.1"/>
    </source>
</evidence>
<sequence length="290" mass="33487">MKIYNYILLLLTLIYAPSLFAQELVPFNQNGFWGYMDENKQVVIEPQYQYAYKFKGEHAITVRDSGVGVINRENKIVIPFKYHHIRHIDNRNFLFGYKAAYVGEHYLGVINTSNQVIIEPIYKHIRLQNGFYIVVTETDSVTEEAGVYTTRITWSKYGLRDSTGKDVIPCEYDYLEWLNDALIVLSKDNHSTQALFNARGEQLTEFKYRVIGQFLDGLSKVREGGKFGFINMNGDVVIPLEYDLCEPFENGLALVMKGKKWGAINKNGEKVVAVKFSYEEVKAKIFKEIR</sequence>
<feature type="chain" id="PRO_5015451260" evidence="1">
    <location>
        <begin position="22"/>
        <end position="290"/>
    </location>
</feature>
<keyword evidence="3" id="KW-1185">Reference proteome</keyword>
<accession>A0A2U1AWW7</accession>
<dbReference type="InterPro" id="IPR032774">
    <property type="entry name" value="WG_beta_rep"/>
</dbReference>
<keyword evidence="1" id="KW-0732">Signal</keyword>
<dbReference type="PANTHER" id="PTHR37841:SF1">
    <property type="entry name" value="DUF3298 DOMAIN-CONTAINING PROTEIN"/>
    <property type="match status" value="1"/>
</dbReference>
<feature type="signal peptide" evidence="1">
    <location>
        <begin position="1"/>
        <end position="21"/>
    </location>
</feature>
<evidence type="ECO:0000256" key="1">
    <source>
        <dbReference type="SAM" id="SignalP"/>
    </source>
</evidence>
<dbReference type="PANTHER" id="PTHR37841">
    <property type="entry name" value="GLR2918 PROTEIN"/>
    <property type="match status" value="1"/>
</dbReference>
<organism evidence="2 3">
    <name type="scientific">Pontibacter virosus</name>
    <dbReference type="NCBI Taxonomy" id="1765052"/>
    <lineage>
        <taxon>Bacteria</taxon>
        <taxon>Pseudomonadati</taxon>
        <taxon>Bacteroidota</taxon>
        <taxon>Cytophagia</taxon>
        <taxon>Cytophagales</taxon>
        <taxon>Hymenobacteraceae</taxon>
        <taxon>Pontibacter</taxon>
    </lineage>
</organism>
<proteinExistence type="predicted"/>
<dbReference type="Proteomes" id="UP000245466">
    <property type="component" value="Unassembled WGS sequence"/>
</dbReference>